<reference evidence="3 4" key="1">
    <citation type="submission" date="2024-12" db="EMBL/GenBank/DDBJ databases">
        <title>The unique morphological basis and parallel evolutionary history of personate flowers in Penstemon.</title>
        <authorList>
            <person name="Depatie T.H."/>
            <person name="Wessinger C.A."/>
        </authorList>
    </citation>
    <scope>NUCLEOTIDE SEQUENCE [LARGE SCALE GENOMIC DNA]</scope>
    <source>
        <strain evidence="3">WTNN_2</strain>
        <tissue evidence="3">Leaf</tissue>
    </source>
</reference>
<dbReference type="PANTHER" id="PTHR34778:SF2">
    <property type="entry name" value="OS02G0580700 PROTEIN"/>
    <property type="match status" value="1"/>
</dbReference>
<dbReference type="AlphaFoldDB" id="A0ABD3TDR6"/>
<evidence type="ECO:0000313" key="4">
    <source>
        <dbReference type="Proteomes" id="UP001634393"/>
    </source>
</evidence>
<gene>
    <name evidence="3" type="ORF">ACJIZ3_009878</name>
</gene>
<feature type="compositionally biased region" description="Polar residues" evidence="2">
    <location>
        <begin position="363"/>
        <end position="372"/>
    </location>
</feature>
<name>A0ABD3TDR6_9LAMI</name>
<feature type="region of interest" description="Disordered" evidence="2">
    <location>
        <begin position="221"/>
        <end position="240"/>
    </location>
</feature>
<organism evidence="3 4">
    <name type="scientific">Penstemon smallii</name>
    <dbReference type="NCBI Taxonomy" id="265156"/>
    <lineage>
        <taxon>Eukaryota</taxon>
        <taxon>Viridiplantae</taxon>
        <taxon>Streptophyta</taxon>
        <taxon>Embryophyta</taxon>
        <taxon>Tracheophyta</taxon>
        <taxon>Spermatophyta</taxon>
        <taxon>Magnoliopsida</taxon>
        <taxon>eudicotyledons</taxon>
        <taxon>Gunneridae</taxon>
        <taxon>Pentapetalae</taxon>
        <taxon>asterids</taxon>
        <taxon>lamiids</taxon>
        <taxon>Lamiales</taxon>
        <taxon>Plantaginaceae</taxon>
        <taxon>Cheloneae</taxon>
        <taxon>Penstemon</taxon>
    </lineage>
</organism>
<accession>A0ABD3TDR6</accession>
<evidence type="ECO:0000313" key="3">
    <source>
        <dbReference type="EMBL" id="KAL3835142.1"/>
    </source>
</evidence>
<evidence type="ECO:0000256" key="2">
    <source>
        <dbReference type="SAM" id="MobiDB-lite"/>
    </source>
</evidence>
<comment type="caution">
    <text evidence="3">The sequence shown here is derived from an EMBL/GenBank/DDBJ whole genome shotgun (WGS) entry which is preliminary data.</text>
</comment>
<keyword evidence="4" id="KW-1185">Reference proteome</keyword>
<dbReference type="PANTHER" id="PTHR34778">
    <property type="entry name" value="OS02G0580700 PROTEIN"/>
    <property type="match status" value="1"/>
</dbReference>
<dbReference type="EMBL" id="JBJXBP010000004">
    <property type="protein sequence ID" value="KAL3835142.1"/>
    <property type="molecule type" value="Genomic_DNA"/>
</dbReference>
<sequence length="425" mass="48687">MDAEEKLTALKKAYADIILNISKEAAARVMVSEKKVARYQNELKVSKEEGVRMLVRLKQMMDSKVSEAAATSLNQRNKIEELEAQLQEAEDIVKDLREELREVQSKLERVMNDNSRSENEPINFYPREIPIPVDTTPIYSYDPSTTAVASDVTAMPYLSLRNECQKCYNKVVCMCSSYIGNRDLPSIILRGKEQQNGLYRNGCTQRIRACERNLSTDEVKDKKNETELEQGKDVGKEPAKSLTELEKKPLDGIETSGFESFVLHKRKRTRRGRKTIVPPTEEQPICRLETDPAVEVGGMKNELKNEESIEEAVVPTRDEIGFEESPDRKMDVEKVGSPLQTNSPVKERVIKFTFQRKRKREALSNSKVNEITTETKKHKVDKSNGDHKPEPPPKSRSQMESSRDSRRLAQVARQLLSLSEKKWWR</sequence>
<feature type="region of interest" description="Disordered" evidence="2">
    <location>
        <begin position="299"/>
        <end position="341"/>
    </location>
</feature>
<evidence type="ECO:0000256" key="1">
    <source>
        <dbReference type="SAM" id="Coils"/>
    </source>
</evidence>
<feature type="compositionally biased region" description="Basic and acidic residues" evidence="2">
    <location>
        <begin position="381"/>
        <end position="393"/>
    </location>
</feature>
<protein>
    <submittedName>
        <fullName evidence="3">Uncharacterized protein</fullName>
    </submittedName>
</protein>
<feature type="coiled-coil region" evidence="1">
    <location>
        <begin position="29"/>
        <end position="120"/>
    </location>
</feature>
<dbReference type="Proteomes" id="UP001634393">
    <property type="component" value="Unassembled WGS sequence"/>
</dbReference>
<keyword evidence="1" id="KW-0175">Coiled coil</keyword>
<feature type="compositionally biased region" description="Basic and acidic residues" evidence="2">
    <location>
        <begin position="316"/>
        <end position="334"/>
    </location>
</feature>
<feature type="region of interest" description="Disordered" evidence="2">
    <location>
        <begin position="359"/>
        <end position="409"/>
    </location>
</feature>
<proteinExistence type="predicted"/>